<dbReference type="GO" id="GO:0005739">
    <property type="term" value="C:mitochondrion"/>
    <property type="evidence" value="ECO:0007669"/>
    <property type="project" value="TreeGrafter"/>
</dbReference>
<dbReference type="InterPro" id="IPR023753">
    <property type="entry name" value="FAD/NAD-binding_dom"/>
</dbReference>
<keyword evidence="7" id="KW-0712">Selenocysteine</keyword>
<dbReference type="NCBIfam" id="TIGR01438">
    <property type="entry name" value="TGR"/>
    <property type="match status" value="1"/>
</dbReference>
<dbReference type="SUPFAM" id="SSF55424">
    <property type="entry name" value="FAD/NAD-linked reductases, dimerisation (C-terminal) domain"/>
    <property type="match status" value="1"/>
</dbReference>
<evidence type="ECO:0000256" key="2">
    <source>
        <dbReference type="ARBA" id="ARBA00007532"/>
    </source>
</evidence>
<dbReference type="GO" id="GO:0045454">
    <property type="term" value="P:cell redox homeostasis"/>
    <property type="evidence" value="ECO:0007669"/>
    <property type="project" value="InterPro"/>
</dbReference>
<keyword evidence="8" id="KW-0560">Oxidoreductase</keyword>
<dbReference type="PANTHER" id="PTHR42737:SF8">
    <property type="entry name" value="THIOREDOXIN-DISULFIDE REDUCTASE"/>
    <property type="match status" value="1"/>
</dbReference>
<comment type="similarity">
    <text evidence="2">Belongs to the class-I pyridine nucleotide-disulfide oxidoreductase family.</text>
</comment>
<dbReference type="PANTHER" id="PTHR42737">
    <property type="entry name" value="GLUTATHIONE REDUCTASE"/>
    <property type="match status" value="1"/>
</dbReference>
<keyword evidence="9" id="KW-1015">Disulfide bond</keyword>
<keyword evidence="4" id="KW-0285">Flavoprotein</keyword>
<evidence type="ECO:0000256" key="3">
    <source>
        <dbReference type="ARBA" id="ARBA00012610"/>
    </source>
</evidence>
<evidence type="ECO:0000256" key="4">
    <source>
        <dbReference type="ARBA" id="ARBA00022630"/>
    </source>
</evidence>
<dbReference type="InterPro" id="IPR012999">
    <property type="entry name" value="Pyr_OxRdtase_I_AS"/>
</dbReference>
<evidence type="ECO:0000313" key="13">
    <source>
        <dbReference type="Proteomes" id="UP000267096"/>
    </source>
</evidence>
<dbReference type="FunFam" id="3.50.50.60:FF:000012">
    <property type="entry name" value="Thioredoxin reductase 1, cytoplasmic"/>
    <property type="match status" value="1"/>
</dbReference>
<evidence type="ECO:0000313" key="12">
    <source>
        <dbReference type="EMBL" id="VDK62803.1"/>
    </source>
</evidence>
<dbReference type="InterPro" id="IPR046952">
    <property type="entry name" value="GSHR/TRXR-like"/>
</dbReference>
<evidence type="ECO:0000256" key="7">
    <source>
        <dbReference type="ARBA" id="ARBA00022933"/>
    </source>
</evidence>
<evidence type="ECO:0000259" key="11">
    <source>
        <dbReference type="Pfam" id="PF07992"/>
    </source>
</evidence>
<reference evidence="12 13" key="1">
    <citation type="submission" date="2018-11" db="EMBL/GenBank/DDBJ databases">
        <authorList>
            <consortium name="Pathogen Informatics"/>
        </authorList>
    </citation>
    <scope>NUCLEOTIDE SEQUENCE [LARGE SCALE GENOMIC DNA]</scope>
</reference>
<dbReference type="Proteomes" id="UP000267096">
    <property type="component" value="Unassembled WGS sequence"/>
</dbReference>
<dbReference type="PRINTS" id="PR00411">
    <property type="entry name" value="PNDRDTASEI"/>
</dbReference>
<evidence type="ECO:0000256" key="5">
    <source>
        <dbReference type="ARBA" id="ARBA00022827"/>
    </source>
</evidence>
<dbReference type="Gene3D" id="3.50.50.60">
    <property type="entry name" value="FAD/NAD(P)-binding domain"/>
    <property type="match status" value="1"/>
</dbReference>
<evidence type="ECO:0000256" key="1">
    <source>
        <dbReference type="ARBA" id="ARBA00001974"/>
    </source>
</evidence>
<proteinExistence type="inferred from homology"/>
<keyword evidence="10" id="KW-0676">Redox-active center</keyword>
<dbReference type="EC" id="1.8.1.9" evidence="3"/>
<dbReference type="GO" id="GO:0006749">
    <property type="term" value="P:glutathione metabolic process"/>
    <property type="evidence" value="ECO:0007669"/>
    <property type="project" value="TreeGrafter"/>
</dbReference>
<evidence type="ECO:0000256" key="10">
    <source>
        <dbReference type="ARBA" id="ARBA00023284"/>
    </source>
</evidence>
<comment type="cofactor">
    <cofactor evidence="1">
        <name>FAD</name>
        <dbReference type="ChEBI" id="CHEBI:57692"/>
    </cofactor>
</comment>
<dbReference type="GO" id="GO:0004791">
    <property type="term" value="F:thioredoxin-disulfide reductase (NADPH) activity"/>
    <property type="evidence" value="ECO:0007669"/>
    <property type="project" value="UniProtKB-EC"/>
</dbReference>
<dbReference type="InterPro" id="IPR036188">
    <property type="entry name" value="FAD/NAD-bd_sf"/>
</dbReference>
<dbReference type="OrthoDB" id="5956163at2759"/>
<protein>
    <recommendedName>
        <fullName evidence="3">thioredoxin-disulfide reductase (NADPH)</fullName>
        <ecNumber evidence="3">1.8.1.9</ecNumber>
    </recommendedName>
</protein>
<accession>A0A3P6S270</accession>
<dbReference type="InterPro" id="IPR016156">
    <property type="entry name" value="FAD/NAD-linked_Rdtase_dimer_sf"/>
</dbReference>
<dbReference type="InterPro" id="IPR006338">
    <property type="entry name" value="Thioredoxin/glutathione_Rdtase"/>
</dbReference>
<organism evidence="12 13">
    <name type="scientific">Anisakis simplex</name>
    <name type="common">Herring worm</name>
    <dbReference type="NCBI Taxonomy" id="6269"/>
    <lineage>
        <taxon>Eukaryota</taxon>
        <taxon>Metazoa</taxon>
        <taxon>Ecdysozoa</taxon>
        <taxon>Nematoda</taxon>
        <taxon>Chromadorea</taxon>
        <taxon>Rhabditida</taxon>
        <taxon>Spirurina</taxon>
        <taxon>Ascaridomorpha</taxon>
        <taxon>Ascaridoidea</taxon>
        <taxon>Anisakidae</taxon>
        <taxon>Anisakis</taxon>
        <taxon>Anisakis simplex complex</taxon>
    </lineage>
</organism>
<feature type="domain" description="FAD/NAD(P)-binding" evidence="11">
    <location>
        <begin position="19"/>
        <end position="361"/>
    </location>
</feature>
<dbReference type="GO" id="GO:0034599">
    <property type="term" value="P:cellular response to oxidative stress"/>
    <property type="evidence" value="ECO:0007669"/>
    <property type="project" value="TreeGrafter"/>
</dbReference>
<evidence type="ECO:0000256" key="8">
    <source>
        <dbReference type="ARBA" id="ARBA00023002"/>
    </source>
</evidence>
<dbReference type="EMBL" id="UYRR01034929">
    <property type="protein sequence ID" value="VDK62803.1"/>
    <property type="molecule type" value="Genomic_DNA"/>
</dbReference>
<name>A0A3P6S270_ANISI</name>
<keyword evidence="5" id="KW-0274">FAD</keyword>
<dbReference type="AlphaFoldDB" id="A0A3P6S270"/>
<dbReference type="SUPFAM" id="SSF51905">
    <property type="entry name" value="FAD/NAD(P)-binding domain"/>
    <property type="match status" value="2"/>
</dbReference>
<dbReference type="GO" id="GO:0004362">
    <property type="term" value="F:glutathione-disulfide reductase (NADPH) activity"/>
    <property type="evidence" value="ECO:0007669"/>
    <property type="project" value="TreeGrafter"/>
</dbReference>
<evidence type="ECO:0000256" key="9">
    <source>
        <dbReference type="ARBA" id="ARBA00023157"/>
    </source>
</evidence>
<keyword evidence="13" id="KW-1185">Reference proteome</keyword>
<evidence type="ECO:0000256" key="6">
    <source>
        <dbReference type="ARBA" id="ARBA00022857"/>
    </source>
</evidence>
<dbReference type="GO" id="GO:0050660">
    <property type="term" value="F:flavin adenine dinucleotide binding"/>
    <property type="evidence" value="ECO:0007669"/>
    <property type="project" value="InterPro"/>
</dbReference>
<dbReference type="GO" id="GO:0005829">
    <property type="term" value="C:cytosol"/>
    <property type="evidence" value="ECO:0007669"/>
    <property type="project" value="TreeGrafter"/>
</dbReference>
<keyword evidence="6" id="KW-0521">NADP</keyword>
<dbReference type="PRINTS" id="PR00368">
    <property type="entry name" value="FADPNR"/>
</dbReference>
<dbReference type="Pfam" id="PF07992">
    <property type="entry name" value="Pyr_redox_2"/>
    <property type="match status" value="1"/>
</dbReference>
<gene>
    <name evidence="12" type="ORF">ASIM_LOCUS18032</name>
</gene>
<dbReference type="PROSITE" id="PS00076">
    <property type="entry name" value="PYRIDINE_REDOX_1"/>
    <property type="match status" value="1"/>
</dbReference>
<sequence length="434" mass="48233">MAKLEKSGALDEWLKQHQYDLVVIGGGSGGLATAKEAARLGKKVLCLDFVKPSLKGTTWGLGGTCVNVGCIPKKLMHQTALLGEYIEDARKFGWSIQSADKKLNWEKMKNAIQDHIAALNWGYRVQLRERQVTYSNAYGVFTGSHELTTTNKKNKVEKITADRFIIATGLRPRYPDVEGAKECCISSDDLFSLSYNPGKTLCVGASYVSLECAGFLKGIGNEVTVMVRSILLRGFDQDMAERIRSHMMTRNIKFVHAVPTKYERLEEPTDDKPGLVRVSWEESFEDGNKRVVTEDFNTVLMAIGRDAVTDGMGLETVDVERSKSGKIIGRREQSVSCPYVYAIGDVLEGCPELTPVAIQAGRILMRRLLTGNSELTEYDQVPTTVFTPLEYGCCGLAEEAAIAKYGKENINVYHNVFIPLEFSVPERIENSHCY</sequence>
<dbReference type="FunFam" id="3.50.50.60:FF:000200">
    <property type="entry name" value="Thioredoxin reductase 2, mitochondrial"/>
    <property type="match status" value="1"/>
</dbReference>